<dbReference type="Proteomes" id="UP001519272">
    <property type="component" value="Unassembled WGS sequence"/>
</dbReference>
<keyword evidence="3" id="KW-0812">Transmembrane</keyword>
<evidence type="ECO:0000313" key="4">
    <source>
        <dbReference type="EMBL" id="MBP1904715.1"/>
    </source>
</evidence>
<dbReference type="PANTHER" id="PTHR43649:SF29">
    <property type="entry name" value="OSMOPROTECTIVE COMPOUNDS-BINDING PROTEIN GGTB"/>
    <property type="match status" value="1"/>
</dbReference>
<dbReference type="SUPFAM" id="SSF53850">
    <property type="entry name" value="Periplasmic binding protein-like II"/>
    <property type="match status" value="1"/>
</dbReference>
<sequence>MKWLRNWGWGIVVLIIVGIVSALLLLVLPKSSDMVEEVQDEKITLTFRHFWTKEHDKPILAIFERIIEQFQKDNPNVKVSFEGMDQTVHREQKLKSEMVTGTPPDMFVLFGGAEIEPYARSNRLMDLTDFVHNNGWSNSFQDLQLWTFNDRIYGLPIEGNAEPLYYNRAIFKSLGIKEPVTIEELNEAIVTLKKNGYTPFALGNVDRWPAAIFVHYLMDRYAGPKVFEQIVQHGHISYLNDQYLLAFKQFEQWVGEGAFSSSANTLSTEQAIETFTSGQAAMYLNGNWDINLFQDENVDASFREKVGVLPFPALKRDSPRSMAGGYTIGIGVSSTLEEGQKEAALKLLQSFFSTKVQSQIVYAGLRIPAVKIPFDSTKTGSIFMQVMNVMEHSEGTFVPYDNVLSPEVKKSFLKVIEEMIEGNMNAEQALTALQSSSLDYWKQRENALP</sequence>
<comment type="similarity">
    <text evidence="1">Belongs to the bacterial solute-binding protein 1 family.</text>
</comment>
<comment type="caution">
    <text evidence="4">The sequence shown here is derived from an EMBL/GenBank/DDBJ whole genome shotgun (WGS) entry which is preliminary data.</text>
</comment>
<dbReference type="PANTHER" id="PTHR43649">
    <property type="entry name" value="ARABINOSE-BINDING PROTEIN-RELATED"/>
    <property type="match status" value="1"/>
</dbReference>
<evidence type="ECO:0000256" key="1">
    <source>
        <dbReference type="ARBA" id="ARBA00008520"/>
    </source>
</evidence>
<dbReference type="RefSeq" id="WP_210088378.1">
    <property type="nucleotide sequence ID" value="NZ_JAGGKG010000004.1"/>
</dbReference>
<evidence type="ECO:0000256" key="2">
    <source>
        <dbReference type="ARBA" id="ARBA00022448"/>
    </source>
</evidence>
<keyword evidence="3" id="KW-1133">Transmembrane helix</keyword>
<accession>A0ABS4FQ63</accession>
<dbReference type="InterPro" id="IPR050490">
    <property type="entry name" value="Bact_solute-bd_prot1"/>
</dbReference>
<keyword evidence="2" id="KW-0813">Transport</keyword>
<dbReference type="EMBL" id="JAGGKG010000004">
    <property type="protein sequence ID" value="MBP1904715.1"/>
    <property type="molecule type" value="Genomic_DNA"/>
</dbReference>
<proteinExistence type="inferred from homology"/>
<keyword evidence="3" id="KW-0472">Membrane</keyword>
<gene>
    <name evidence="4" type="ORF">J2Z32_001338</name>
</gene>
<name>A0ABS4FQ63_9BACL</name>
<dbReference type="Gene3D" id="3.40.190.10">
    <property type="entry name" value="Periplasmic binding protein-like II"/>
    <property type="match status" value="2"/>
</dbReference>
<keyword evidence="5" id="KW-1185">Reference proteome</keyword>
<feature type="transmembrane region" description="Helical" evidence="3">
    <location>
        <begin position="7"/>
        <end position="28"/>
    </location>
</feature>
<reference evidence="4 5" key="1">
    <citation type="submission" date="2021-03" db="EMBL/GenBank/DDBJ databases">
        <title>Genomic Encyclopedia of Type Strains, Phase IV (KMG-IV): sequencing the most valuable type-strain genomes for metagenomic binning, comparative biology and taxonomic classification.</title>
        <authorList>
            <person name="Goeker M."/>
        </authorList>
    </citation>
    <scope>NUCLEOTIDE SEQUENCE [LARGE SCALE GENOMIC DNA]</scope>
    <source>
        <strain evidence="4 5">DSM 14349</strain>
    </source>
</reference>
<protein>
    <submittedName>
        <fullName evidence="4">Raffinose/stachyose/melibiose transport system substrate-binding protein</fullName>
    </submittedName>
</protein>
<dbReference type="InterPro" id="IPR006059">
    <property type="entry name" value="SBP"/>
</dbReference>
<organism evidence="4 5">
    <name type="scientific">Paenibacillus turicensis</name>
    <dbReference type="NCBI Taxonomy" id="160487"/>
    <lineage>
        <taxon>Bacteria</taxon>
        <taxon>Bacillati</taxon>
        <taxon>Bacillota</taxon>
        <taxon>Bacilli</taxon>
        <taxon>Bacillales</taxon>
        <taxon>Paenibacillaceae</taxon>
        <taxon>Paenibacillus</taxon>
    </lineage>
</organism>
<evidence type="ECO:0000256" key="3">
    <source>
        <dbReference type="SAM" id="Phobius"/>
    </source>
</evidence>
<evidence type="ECO:0000313" key="5">
    <source>
        <dbReference type="Proteomes" id="UP001519272"/>
    </source>
</evidence>
<dbReference type="Pfam" id="PF01547">
    <property type="entry name" value="SBP_bac_1"/>
    <property type="match status" value="1"/>
</dbReference>